<gene>
    <name evidence="2" type="ORF">ACE1B6_16895</name>
</gene>
<dbReference type="EMBL" id="JBHFNS010000065">
    <property type="protein sequence ID" value="MFB2936928.1"/>
    <property type="molecule type" value="Genomic_DNA"/>
</dbReference>
<sequence length="84" mass="10022">MSNNDDDYEYEEEEKYGARKQNRASAKKDVDSVVRDLHLTSSERRKLHDALGEDYLGYQEILDRAKTLFEKYNISYKDGEQPRW</sequence>
<dbReference type="RefSeq" id="WP_413258423.1">
    <property type="nucleotide sequence ID" value="NZ_JBHFNS010000065.1"/>
</dbReference>
<evidence type="ECO:0000256" key="1">
    <source>
        <dbReference type="SAM" id="MobiDB-lite"/>
    </source>
</evidence>
<feature type="region of interest" description="Disordered" evidence="1">
    <location>
        <begin position="1"/>
        <end position="27"/>
    </location>
</feature>
<reference evidence="2 3" key="1">
    <citation type="submission" date="2024-09" db="EMBL/GenBank/DDBJ databases">
        <title>Floridaenema gen nov. (Aerosakkonemataceae, Aerosakkonematales ord. nov., Cyanobacteria) from benthic tropical and subtropical fresh waters, with the description of four new species.</title>
        <authorList>
            <person name="Moretto J.A."/>
            <person name="Berthold D.E."/>
            <person name="Lefler F.W."/>
            <person name="Huang I.-S."/>
            <person name="Laughinghouse H. IV."/>
        </authorList>
    </citation>
    <scope>NUCLEOTIDE SEQUENCE [LARGE SCALE GENOMIC DNA]</scope>
    <source>
        <strain evidence="2 3">BLCC-F154</strain>
    </source>
</reference>
<comment type="caution">
    <text evidence="2">The sequence shown here is derived from an EMBL/GenBank/DDBJ whole genome shotgun (WGS) entry which is preliminary data.</text>
</comment>
<organism evidence="2 3">
    <name type="scientific">Floridaenema fluviatile BLCC-F154</name>
    <dbReference type="NCBI Taxonomy" id="3153640"/>
    <lineage>
        <taxon>Bacteria</taxon>
        <taxon>Bacillati</taxon>
        <taxon>Cyanobacteriota</taxon>
        <taxon>Cyanophyceae</taxon>
        <taxon>Oscillatoriophycideae</taxon>
        <taxon>Aerosakkonematales</taxon>
        <taxon>Aerosakkonemataceae</taxon>
        <taxon>Floridanema</taxon>
        <taxon>Floridanema fluviatile</taxon>
    </lineage>
</organism>
<protein>
    <submittedName>
        <fullName evidence="2">Uncharacterized protein</fullName>
    </submittedName>
</protein>
<evidence type="ECO:0000313" key="3">
    <source>
        <dbReference type="Proteomes" id="UP001576776"/>
    </source>
</evidence>
<accession>A0ABV4YFP1</accession>
<name>A0ABV4YFP1_9CYAN</name>
<evidence type="ECO:0000313" key="2">
    <source>
        <dbReference type="EMBL" id="MFB2936928.1"/>
    </source>
</evidence>
<proteinExistence type="predicted"/>
<dbReference type="Proteomes" id="UP001576776">
    <property type="component" value="Unassembled WGS sequence"/>
</dbReference>
<feature type="compositionally biased region" description="Acidic residues" evidence="1">
    <location>
        <begin position="1"/>
        <end position="14"/>
    </location>
</feature>
<keyword evidence="3" id="KW-1185">Reference proteome</keyword>